<dbReference type="RefSeq" id="WP_187057076.1">
    <property type="nucleotide sequence ID" value="NZ_CP060412.1"/>
</dbReference>
<dbReference type="InterPro" id="IPR037143">
    <property type="entry name" value="4-PPantetheinyl_Trfase_dom_sf"/>
</dbReference>
<feature type="domain" description="4'-phosphopantetheinyl transferase" evidence="3">
    <location>
        <begin position="131"/>
        <end position="202"/>
    </location>
</feature>
<evidence type="ECO:0000313" key="5">
    <source>
        <dbReference type="Proteomes" id="UP000515873"/>
    </source>
</evidence>
<sequence>MLQQASFSRFTHRVAAALRACGFVAPTDHEARVVVFDSTPWWPLLDEAADLLSPQEASRAARFRHALDHHTYTIAHAFWRVALGITLDADPAAVQLARSPEGQPLLPGSGLATSLSHSGTMVAIAIARGAAIGVDIEGLPSRVHLQDIASVLCAPDEAAAMALLDGNARTRALLDLWTRKEALLKAFGVGLRVPPASIEADHGRLIEPPAVAAETSACRVFPLAMPVGWLGSLALAVDIERHTLHHV</sequence>
<comment type="similarity">
    <text evidence="1">Belongs to the P-Pant transferase superfamily. Gsp/Sfp/HetI/AcpT family.</text>
</comment>
<name>A0A7G8Q4A9_9GAMM</name>
<dbReference type="InterPro" id="IPR050559">
    <property type="entry name" value="P-Pant_transferase_sf"/>
</dbReference>
<gene>
    <name evidence="4" type="ORF">H8F01_00075</name>
</gene>
<dbReference type="KEGG" id="dtl:H8F01_00075"/>
<evidence type="ECO:0000256" key="2">
    <source>
        <dbReference type="ARBA" id="ARBA00022679"/>
    </source>
</evidence>
<evidence type="ECO:0000259" key="3">
    <source>
        <dbReference type="Pfam" id="PF01648"/>
    </source>
</evidence>
<dbReference type="GO" id="GO:0019878">
    <property type="term" value="P:lysine biosynthetic process via aminoadipic acid"/>
    <property type="evidence" value="ECO:0007669"/>
    <property type="project" value="TreeGrafter"/>
</dbReference>
<reference evidence="4 5" key="1">
    <citation type="submission" date="2020-08" db="EMBL/GenBank/DDBJ databases">
        <title>Dyella sp. G9 isolated from forest soil.</title>
        <authorList>
            <person name="Fu J."/>
            <person name="Qiu L."/>
        </authorList>
    </citation>
    <scope>NUCLEOTIDE SEQUENCE [LARGE SCALE GENOMIC DNA]</scope>
    <source>
        <strain evidence="4 5">G9</strain>
    </source>
</reference>
<dbReference type="GO" id="GO:0000287">
    <property type="term" value="F:magnesium ion binding"/>
    <property type="evidence" value="ECO:0007669"/>
    <property type="project" value="InterPro"/>
</dbReference>
<dbReference type="EMBL" id="CP060412">
    <property type="protein sequence ID" value="QNK01617.1"/>
    <property type="molecule type" value="Genomic_DNA"/>
</dbReference>
<dbReference type="Pfam" id="PF01648">
    <property type="entry name" value="ACPS"/>
    <property type="match status" value="1"/>
</dbReference>
<dbReference type="PANTHER" id="PTHR12215">
    <property type="entry name" value="PHOSPHOPANTETHEINE TRANSFERASE"/>
    <property type="match status" value="1"/>
</dbReference>
<evidence type="ECO:0000256" key="1">
    <source>
        <dbReference type="ARBA" id="ARBA00010990"/>
    </source>
</evidence>
<dbReference type="PANTHER" id="PTHR12215:SF10">
    <property type="entry name" value="L-AMINOADIPATE-SEMIALDEHYDE DEHYDROGENASE-PHOSPHOPANTETHEINYL TRANSFERASE"/>
    <property type="match status" value="1"/>
</dbReference>
<evidence type="ECO:0000313" key="4">
    <source>
        <dbReference type="EMBL" id="QNK01617.1"/>
    </source>
</evidence>
<accession>A0A7G8Q4A9</accession>
<dbReference type="GO" id="GO:0005829">
    <property type="term" value="C:cytosol"/>
    <property type="evidence" value="ECO:0007669"/>
    <property type="project" value="TreeGrafter"/>
</dbReference>
<dbReference type="SUPFAM" id="SSF56214">
    <property type="entry name" value="4'-phosphopantetheinyl transferase"/>
    <property type="match status" value="2"/>
</dbReference>
<protein>
    <submittedName>
        <fullName evidence="4">4'-phosphopantetheinyl transferase superfamily protein</fullName>
    </submittedName>
</protein>
<dbReference type="InterPro" id="IPR008278">
    <property type="entry name" value="4-PPantetheinyl_Trfase_dom"/>
</dbReference>
<keyword evidence="2 4" id="KW-0808">Transferase</keyword>
<keyword evidence="5" id="KW-1185">Reference proteome</keyword>
<proteinExistence type="inferred from homology"/>
<dbReference type="Proteomes" id="UP000515873">
    <property type="component" value="Chromosome"/>
</dbReference>
<dbReference type="Gene3D" id="3.90.470.20">
    <property type="entry name" value="4'-phosphopantetheinyl transferase domain"/>
    <property type="match status" value="2"/>
</dbReference>
<dbReference type="AlphaFoldDB" id="A0A7G8Q4A9"/>
<dbReference type="GO" id="GO:0008897">
    <property type="term" value="F:holo-[acyl-carrier-protein] synthase activity"/>
    <property type="evidence" value="ECO:0007669"/>
    <property type="project" value="InterPro"/>
</dbReference>
<organism evidence="4 5">
    <name type="scientific">Dyella telluris</name>
    <dbReference type="NCBI Taxonomy" id="2763498"/>
    <lineage>
        <taxon>Bacteria</taxon>
        <taxon>Pseudomonadati</taxon>
        <taxon>Pseudomonadota</taxon>
        <taxon>Gammaproteobacteria</taxon>
        <taxon>Lysobacterales</taxon>
        <taxon>Rhodanobacteraceae</taxon>
        <taxon>Dyella</taxon>
    </lineage>
</organism>